<comment type="cofactor">
    <cofactor evidence="1">
        <name>Zn(2+)</name>
        <dbReference type="ChEBI" id="CHEBI:29105"/>
    </cofactor>
</comment>
<proteinExistence type="predicted"/>
<dbReference type="FunFam" id="3.50.30.50:FF:000001">
    <property type="entry name" value="Kynurenine formamidase"/>
    <property type="match status" value="1"/>
</dbReference>
<keyword evidence="5" id="KW-0378">Hydrolase</keyword>
<evidence type="ECO:0008006" key="9">
    <source>
        <dbReference type="Google" id="ProtNLM"/>
    </source>
</evidence>
<dbReference type="InterPro" id="IPR007325">
    <property type="entry name" value="KFase/CYL"/>
</dbReference>
<dbReference type="InterPro" id="IPR037175">
    <property type="entry name" value="KFase_sf"/>
</dbReference>
<keyword evidence="7" id="KW-0823">Tryptophan catabolism</keyword>
<name>A0A382D5X3_9ZZZZ</name>
<dbReference type="EMBL" id="UINC01037679">
    <property type="protein sequence ID" value="SVB33529.1"/>
    <property type="molecule type" value="Genomic_DNA"/>
</dbReference>
<dbReference type="GO" id="GO:0046872">
    <property type="term" value="F:metal ion binding"/>
    <property type="evidence" value="ECO:0007669"/>
    <property type="project" value="UniProtKB-KW"/>
</dbReference>
<evidence type="ECO:0000313" key="8">
    <source>
        <dbReference type="EMBL" id="SVB33529.1"/>
    </source>
</evidence>
<accession>A0A382D5X3</accession>
<dbReference type="GO" id="GO:0004061">
    <property type="term" value="F:arylformamidase activity"/>
    <property type="evidence" value="ECO:0007669"/>
    <property type="project" value="InterPro"/>
</dbReference>
<dbReference type="Pfam" id="PF04199">
    <property type="entry name" value="Cyclase"/>
    <property type="match status" value="1"/>
</dbReference>
<reference evidence="8" key="1">
    <citation type="submission" date="2018-05" db="EMBL/GenBank/DDBJ databases">
        <authorList>
            <person name="Lanie J.A."/>
            <person name="Ng W.-L."/>
            <person name="Kazmierczak K.M."/>
            <person name="Andrzejewski T.M."/>
            <person name="Davidsen T.M."/>
            <person name="Wayne K.J."/>
            <person name="Tettelin H."/>
            <person name="Glass J.I."/>
            <person name="Rusch D."/>
            <person name="Podicherti R."/>
            <person name="Tsui H.-C.T."/>
            <person name="Winkler M.E."/>
        </authorList>
    </citation>
    <scope>NUCLEOTIDE SEQUENCE</scope>
</reference>
<evidence type="ECO:0000256" key="6">
    <source>
        <dbReference type="ARBA" id="ARBA00022833"/>
    </source>
</evidence>
<comment type="subunit">
    <text evidence="3">Homodimer.</text>
</comment>
<keyword evidence="6" id="KW-0862">Zinc</keyword>
<gene>
    <name evidence="8" type="ORF">METZ01_LOCUS186383</name>
</gene>
<dbReference type="Gene3D" id="3.50.30.50">
    <property type="entry name" value="Putative cyclase"/>
    <property type="match status" value="1"/>
</dbReference>
<protein>
    <recommendedName>
        <fullName evidence="9">Cyclase family protein</fullName>
    </recommendedName>
</protein>
<evidence type="ECO:0000256" key="3">
    <source>
        <dbReference type="ARBA" id="ARBA00011738"/>
    </source>
</evidence>
<keyword evidence="4" id="KW-0479">Metal-binding</keyword>
<dbReference type="PANTHER" id="PTHR31118:SF12">
    <property type="entry name" value="CYCLASE-LIKE PROTEIN 2"/>
    <property type="match status" value="1"/>
</dbReference>
<comment type="pathway">
    <text evidence="2">Amino-acid degradation.</text>
</comment>
<dbReference type="GO" id="GO:0019441">
    <property type="term" value="P:L-tryptophan catabolic process to kynurenine"/>
    <property type="evidence" value="ECO:0007669"/>
    <property type="project" value="InterPro"/>
</dbReference>
<sequence length="198" mass="21842">MVSWPGDPSPKLIKVLSINEGDACNVTKLEMGVHTGTHIDSPNHFIEGGITTDSMELEVLMGKCLVIEITSKSNVQVSDLCDFEIGKYERLLLKTKNSVHWENDSKKFDKNFIALSLEAAEYLVKSGIKLIGIDYLSIEAYGVSEHKVHHHLLNNQIAILEGLNLSTVDPGEYELICLPLKLVNCDGAPVRAILKDVS</sequence>
<evidence type="ECO:0000256" key="1">
    <source>
        <dbReference type="ARBA" id="ARBA00001947"/>
    </source>
</evidence>
<evidence type="ECO:0000256" key="4">
    <source>
        <dbReference type="ARBA" id="ARBA00022723"/>
    </source>
</evidence>
<organism evidence="8">
    <name type="scientific">marine metagenome</name>
    <dbReference type="NCBI Taxonomy" id="408172"/>
    <lineage>
        <taxon>unclassified sequences</taxon>
        <taxon>metagenomes</taxon>
        <taxon>ecological metagenomes</taxon>
    </lineage>
</organism>
<dbReference type="PANTHER" id="PTHR31118">
    <property type="entry name" value="CYCLASE-LIKE PROTEIN 2"/>
    <property type="match status" value="1"/>
</dbReference>
<evidence type="ECO:0000256" key="2">
    <source>
        <dbReference type="ARBA" id="ARBA00005023"/>
    </source>
</evidence>
<dbReference type="SUPFAM" id="SSF102198">
    <property type="entry name" value="Putative cyclase"/>
    <property type="match status" value="1"/>
</dbReference>
<evidence type="ECO:0000256" key="7">
    <source>
        <dbReference type="ARBA" id="ARBA00023079"/>
    </source>
</evidence>
<dbReference type="AlphaFoldDB" id="A0A382D5X3"/>
<evidence type="ECO:0000256" key="5">
    <source>
        <dbReference type="ARBA" id="ARBA00022801"/>
    </source>
</evidence>